<dbReference type="PANTHER" id="PTHR23427">
    <property type="entry name" value="SURFEIT LOCUS PROTEIN"/>
    <property type="match status" value="1"/>
</dbReference>
<dbReference type="PANTHER" id="PTHR23427:SF2">
    <property type="entry name" value="SURFEIT LOCUS PROTEIN 1"/>
    <property type="match status" value="1"/>
</dbReference>
<evidence type="ECO:0000256" key="5">
    <source>
        <dbReference type="ARBA" id="ARBA00023136"/>
    </source>
</evidence>
<dbReference type="PROSITE" id="PS50895">
    <property type="entry name" value="SURF1"/>
    <property type="match status" value="1"/>
</dbReference>
<evidence type="ECO:0000256" key="4">
    <source>
        <dbReference type="ARBA" id="ARBA00022989"/>
    </source>
</evidence>
<evidence type="ECO:0000256" key="1">
    <source>
        <dbReference type="ARBA" id="ARBA00004370"/>
    </source>
</evidence>
<keyword evidence="6" id="KW-1003">Cell membrane</keyword>
<reference evidence="7 8" key="1">
    <citation type="submission" date="2022-10" db="EMBL/GenBank/DDBJ databases">
        <title>Paucibacter sp. hw1 Genome sequencing.</title>
        <authorList>
            <person name="Park S."/>
        </authorList>
    </citation>
    <scope>NUCLEOTIDE SEQUENCE [LARGE SCALE GENOMIC DNA]</scope>
    <source>
        <strain evidence="8">hw1</strain>
    </source>
</reference>
<keyword evidence="5 6" id="KW-0472">Membrane</keyword>
<evidence type="ECO:0000256" key="3">
    <source>
        <dbReference type="ARBA" id="ARBA00022692"/>
    </source>
</evidence>
<sequence length="229" mass="25522">MTARLGFWQLDRARQKEALQAAVLALGEKPPLQTAELTALSQMPDGLTQQLHRRVSLRGRWLNERTVFLDNRPMDGRTGFFVVTPLQLEGQSALVLVQRGWSPRDASNRSQLQNVPTPSGLVSVSGRLIAAPSKVYEFSGAPLGLIRQNLDLPAFEQELGRPLLPVTVLQLAEAQVGEQPAPDGLLRSWQAPDAGVHKHYGYAFQWFLLSALILGLYVWFQTIRPRKQP</sequence>
<dbReference type="EMBL" id="JAQQXT010000008">
    <property type="protein sequence ID" value="MDC8772701.1"/>
    <property type="molecule type" value="Genomic_DNA"/>
</dbReference>
<name>A0ABT5KFK6_9BURK</name>
<evidence type="ECO:0000313" key="7">
    <source>
        <dbReference type="EMBL" id="MDC8772701.1"/>
    </source>
</evidence>
<keyword evidence="8" id="KW-1185">Reference proteome</keyword>
<accession>A0ABT5KFK6</accession>
<feature type="transmembrane region" description="Helical" evidence="6">
    <location>
        <begin position="200"/>
        <end position="220"/>
    </location>
</feature>
<comment type="subcellular location">
    <subcellularLocation>
        <location evidence="6">Cell membrane</location>
        <topology evidence="6">Multi-pass membrane protein</topology>
    </subcellularLocation>
    <subcellularLocation>
        <location evidence="1">Membrane</location>
    </subcellularLocation>
</comment>
<keyword evidence="4 6" id="KW-1133">Transmembrane helix</keyword>
<dbReference type="Pfam" id="PF02104">
    <property type="entry name" value="SURF1"/>
    <property type="match status" value="1"/>
</dbReference>
<protein>
    <recommendedName>
        <fullName evidence="6">SURF1-like protein</fullName>
    </recommendedName>
</protein>
<comment type="caution">
    <text evidence="6">Lacks conserved residue(s) required for the propagation of feature annotation.</text>
</comment>
<evidence type="ECO:0000256" key="2">
    <source>
        <dbReference type="ARBA" id="ARBA00007165"/>
    </source>
</evidence>
<evidence type="ECO:0000313" key="8">
    <source>
        <dbReference type="Proteomes" id="UP001221189"/>
    </source>
</evidence>
<evidence type="ECO:0000256" key="6">
    <source>
        <dbReference type="RuleBase" id="RU363076"/>
    </source>
</evidence>
<dbReference type="InterPro" id="IPR045214">
    <property type="entry name" value="Surf1/Surf4"/>
</dbReference>
<keyword evidence="3 6" id="KW-0812">Transmembrane</keyword>
<dbReference type="CDD" id="cd06662">
    <property type="entry name" value="SURF1"/>
    <property type="match status" value="1"/>
</dbReference>
<proteinExistence type="inferred from homology"/>
<comment type="caution">
    <text evidence="7">The sequence shown here is derived from an EMBL/GenBank/DDBJ whole genome shotgun (WGS) entry which is preliminary data.</text>
</comment>
<comment type="similarity">
    <text evidence="2 6">Belongs to the SURF1 family.</text>
</comment>
<dbReference type="Proteomes" id="UP001221189">
    <property type="component" value="Unassembled WGS sequence"/>
</dbReference>
<dbReference type="InterPro" id="IPR002994">
    <property type="entry name" value="Surf1/Shy1"/>
</dbReference>
<gene>
    <name evidence="7" type="ORF">PRZ03_14040</name>
</gene>
<organism evidence="7 8">
    <name type="scientific">Roseateles albus</name>
    <dbReference type="NCBI Taxonomy" id="2987525"/>
    <lineage>
        <taxon>Bacteria</taxon>
        <taxon>Pseudomonadati</taxon>
        <taxon>Pseudomonadota</taxon>
        <taxon>Betaproteobacteria</taxon>
        <taxon>Burkholderiales</taxon>
        <taxon>Sphaerotilaceae</taxon>
        <taxon>Roseateles</taxon>
    </lineage>
</organism>